<dbReference type="STRING" id="474960.SAMN05216180_2984"/>
<dbReference type="FunFam" id="3.40.50.720:FF:000304">
    <property type="entry name" value="UDP-glucose 4,6-dehydratase"/>
    <property type="match status" value="1"/>
</dbReference>
<dbReference type="CDD" id="cd05246">
    <property type="entry name" value="dTDP_GD_SDR_e"/>
    <property type="match status" value="1"/>
</dbReference>
<comment type="catalytic activity">
    <reaction evidence="1 8">
        <text>dTDP-alpha-D-glucose = dTDP-4-dehydro-6-deoxy-alpha-D-glucose + H2O</text>
        <dbReference type="Rhea" id="RHEA:17221"/>
        <dbReference type="ChEBI" id="CHEBI:15377"/>
        <dbReference type="ChEBI" id="CHEBI:57477"/>
        <dbReference type="ChEBI" id="CHEBI:57649"/>
        <dbReference type="EC" id="4.2.1.46"/>
    </reaction>
</comment>
<evidence type="ECO:0000256" key="5">
    <source>
        <dbReference type="ARBA" id="ARBA00016977"/>
    </source>
</evidence>
<evidence type="ECO:0000256" key="2">
    <source>
        <dbReference type="ARBA" id="ARBA00001911"/>
    </source>
</evidence>
<evidence type="ECO:0000256" key="6">
    <source>
        <dbReference type="ARBA" id="ARBA00023027"/>
    </source>
</evidence>
<sequence length="357" mass="40627">MKNVLVTGGAGFIGSNFIKYLLNINNDCSIVNLDLLTYAGNLNNLRDVEDNPRYIFVKGDIRDHELVNELFTKHKIDTVVNFAAESHVDRSITEPEIFLTTNIIGTQTLLDVAKSYWKIHLNDKYDREYRFGVKFLQVSTDEVYGALGKTGMFTETTPLAPNSPYSASKASADMIVRAYHETFGMPVNITRCSNNYGPYQFPEKLIPLMINNCKQDKKLPVYGDGMQIRDWLHVSDHCSAIYTVLCKGKNGEIYNVGGNNEKANIEIVKLIIDTIGKQENLISYVKDRPGHDRRYAIDNTKITTQLGWKPAYSFEQGMKETIQWYSEHANWMEHITSGAYLNYYENMYEDSSALATV</sequence>
<dbReference type="SUPFAM" id="SSF51735">
    <property type="entry name" value="NAD(P)-binding Rossmann-fold domains"/>
    <property type="match status" value="1"/>
</dbReference>
<feature type="domain" description="NAD(P)-binding" evidence="9">
    <location>
        <begin position="5"/>
        <end position="321"/>
    </location>
</feature>
<evidence type="ECO:0000313" key="10">
    <source>
        <dbReference type="EMBL" id="SEN17797.1"/>
    </source>
</evidence>
<dbReference type="EC" id="4.2.1.46" evidence="4 8"/>
<proteinExistence type="inferred from homology"/>
<comment type="cofactor">
    <cofactor evidence="2 8">
        <name>NAD(+)</name>
        <dbReference type="ChEBI" id="CHEBI:57540"/>
    </cofactor>
</comment>
<organism evidence="10 11">
    <name type="scientific">Hydrogenoanaerobacterium saccharovorans</name>
    <dbReference type="NCBI Taxonomy" id="474960"/>
    <lineage>
        <taxon>Bacteria</taxon>
        <taxon>Bacillati</taxon>
        <taxon>Bacillota</taxon>
        <taxon>Clostridia</taxon>
        <taxon>Eubacteriales</taxon>
        <taxon>Oscillospiraceae</taxon>
        <taxon>Hydrogenoanaerobacterium</taxon>
    </lineage>
</organism>
<name>A0A1H8EG27_9FIRM</name>
<dbReference type="EMBL" id="FOCG01000007">
    <property type="protein sequence ID" value="SEN17797.1"/>
    <property type="molecule type" value="Genomic_DNA"/>
</dbReference>
<keyword evidence="7 8" id="KW-0456">Lyase</keyword>
<dbReference type="GO" id="GO:0008460">
    <property type="term" value="F:dTDP-glucose 4,6-dehydratase activity"/>
    <property type="evidence" value="ECO:0007669"/>
    <property type="project" value="UniProtKB-EC"/>
</dbReference>
<dbReference type="RefSeq" id="WP_092756625.1">
    <property type="nucleotide sequence ID" value="NZ_FOCG01000007.1"/>
</dbReference>
<dbReference type="NCBIfam" id="TIGR01181">
    <property type="entry name" value="dTDP_gluc_dehyt"/>
    <property type="match status" value="1"/>
</dbReference>
<evidence type="ECO:0000256" key="8">
    <source>
        <dbReference type="RuleBase" id="RU004473"/>
    </source>
</evidence>
<dbReference type="Gene3D" id="3.40.50.720">
    <property type="entry name" value="NAD(P)-binding Rossmann-like Domain"/>
    <property type="match status" value="1"/>
</dbReference>
<evidence type="ECO:0000256" key="3">
    <source>
        <dbReference type="ARBA" id="ARBA00008178"/>
    </source>
</evidence>
<keyword evidence="11" id="KW-1185">Reference proteome</keyword>
<evidence type="ECO:0000256" key="1">
    <source>
        <dbReference type="ARBA" id="ARBA00001539"/>
    </source>
</evidence>
<dbReference type="Gene3D" id="3.90.25.10">
    <property type="entry name" value="UDP-galactose 4-epimerase, domain 1"/>
    <property type="match status" value="1"/>
</dbReference>
<evidence type="ECO:0000256" key="4">
    <source>
        <dbReference type="ARBA" id="ARBA00011990"/>
    </source>
</evidence>
<dbReference type="GO" id="GO:0009225">
    <property type="term" value="P:nucleotide-sugar metabolic process"/>
    <property type="evidence" value="ECO:0007669"/>
    <property type="project" value="InterPro"/>
</dbReference>
<evidence type="ECO:0000259" key="9">
    <source>
        <dbReference type="Pfam" id="PF16363"/>
    </source>
</evidence>
<evidence type="ECO:0000313" key="11">
    <source>
        <dbReference type="Proteomes" id="UP000199158"/>
    </source>
</evidence>
<keyword evidence="6" id="KW-0520">NAD</keyword>
<dbReference type="Pfam" id="PF16363">
    <property type="entry name" value="GDP_Man_Dehyd"/>
    <property type="match status" value="1"/>
</dbReference>
<comment type="similarity">
    <text evidence="3 8">Belongs to the NAD(P)-dependent epimerase/dehydratase family. dTDP-glucose dehydratase subfamily.</text>
</comment>
<dbReference type="OrthoDB" id="9811743at2"/>
<dbReference type="AlphaFoldDB" id="A0A1H8EG27"/>
<evidence type="ECO:0000256" key="7">
    <source>
        <dbReference type="ARBA" id="ARBA00023239"/>
    </source>
</evidence>
<reference evidence="10 11" key="1">
    <citation type="submission" date="2016-10" db="EMBL/GenBank/DDBJ databases">
        <authorList>
            <person name="de Groot N.N."/>
        </authorList>
    </citation>
    <scope>NUCLEOTIDE SEQUENCE [LARGE SCALE GENOMIC DNA]</scope>
    <source>
        <strain evidence="10 11">CGMCC 1.5070</strain>
    </source>
</reference>
<dbReference type="InterPro" id="IPR016040">
    <property type="entry name" value="NAD(P)-bd_dom"/>
</dbReference>
<dbReference type="Proteomes" id="UP000199158">
    <property type="component" value="Unassembled WGS sequence"/>
</dbReference>
<gene>
    <name evidence="10" type="ORF">SAMN05216180_2984</name>
</gene>
<dbReference type="InterPro" id="IPR036291">
    <property type="entry name" value="NAD(P)-bd_dom_sf"/>
</dbReference>
<dbReference type="InterPro" id="IPR005888">
    <property type="entry name" value="dTDP_Gluc_deHydtase"/>
</dbReference>
<dbReference type="PANTHER" id="PTHR43000">
    <property type="entry name" value="DTDP-D-GLUCOSE 4,6-DEHYDRATASE-RELATED"/>
    <property type="match status" value="1"/>
</dbReference>
<protein>
    <recommendedName>
        <fullName evidence="5 8">dTDP-glucose 4,6-dehydratase</fullName>
        <ecNumber evidence="4 8">4.2.1.46</ecNumber>
    </recommendedName>
</protein>
<accession>A0A1H8EG27</accession>